<dbReference type="InterPro" id="IPR011105">
    <property type="entry name" value="Cell_wall_hydrolase_SleB"/>
</dbReference>
<feature type="domain" description="LysM" evidence="2">
    <location>
        <begin position="26"/>
        <end position="69"/>
    </location>
</feature>
<organism evidence="3 4">
    <name type="scientific">Paramaledivibacter caminithermalis (strain DSM 15212 / CIP 107654 / DViRD3)</name>
    <name type="common">Clostridium caminithermale</name>
    <dbReference type="NCBI Taxonomy" id="1121301"/>
    <lineage>
        <taxon>Bacteria</taxon>
        <taxon>Bacillati</taxon>
        <taxon>Bacillota</taxon>
        <taxon>Clostridia</taxon>
        <taxon>Peptostreptococcales</taxon>
        <taxon>Caminicellaceae</taxon>
        <taxon>Paramaledivibacter</taxon>
    </lineage>
</organism>
<evidence type="ECO:0000313" key="4">
    <source>
        <dbReference type="Proteomes" id="UP000184465"/>
    </source>
</evidence>
<accession>A0A1M6MR10</accession>
<dbReference type="Pfam" id="PF07833">
    <property type="entry name" value="Cu_amine_oxidN1"/>
    <property type="match status" value="1"/>
</dbReference>
<evidence type="ECO:0000256" key="1">
    <source>
        <dbReference type="SAM" id="SignalP"/>
    </source>
</evidence>
<dbReference type="SUPFAM" id="SSF55383">
    <property type="entry name" value="Copper amine oxidase, domain N"/>
    <property type="match status" value="2"/>
</dbReference>
<dbReference type="PROSITE" id="PS51782">
    <property type="entry name" value="LYSM"/>
    <property type="match status" value="1"/>
</dbReference>
<dbReference type="Gene3D" id="6.20.240.60">
    <property type="match status" value="1"/>
</dbReference>
<dbReference type="SUPFAM" id="SSF54106">
    <property type="entry name" value="LysM domain"/>
    <property type="match status" value="1"/>
</dbReference>
<evidence type="ECO:0000259" key="2">
    <source>
        <dbReference type="PROSITE" id="PS51782"/>
    </source>
</evidence>
<dbReference type="OrthoDB" id="9785345at2"/>
<dbReference type="RefSeq" id="WP_073148264.1">
    <property type="nucleotide sequence ID" value="NZ_FRAG01000012.1"/>
</dbReference>
<dbReference type="Pfam" id="PF01476">
    <property type="entry name" value="LysM"/>
    <property type="match status" value="1"/>
</dbReference>
<dbReference type="GO" id="GO:0016787">
    <property type="term" value="F:hydrolase activity"/>
    <property type="evidence" value="ECO:0007669"/>
    <property type="project" value="InterPro"/>
</dbReference>
<dbReference type="InterPro" id="IPR012854">
    <property type="entry name" value="Cu_amine_oxidase-like_N"/>
</dbReference>
<dbReference type="InterPro" id="IPR018392">
    <property type="entry name" value="LysM"/>
</dbReference>
<feature type="signal peptide" evidence="1">
    <location>
        <begin position="1"/>
        <end position="22"/>
    </location>
</feature>
<dbReference type="InterPro" id="IPR036779">
    <property type="entry name" value="LysM_dom_sf"/>
</dbReference>
<dbReference type="Proteomes" id="UP000184465">
    <property type="component" value="Unassembled WGS sequence"/>
</dbReference>
<dbReference type="Pfam" id="PF07486">
    <property type="entry name" value="Hydrolase_2"/>
    <property type="match status" value="1"/>
</dbReference>
<reference evidence="3 4" key="1">
    <citation type="submission" date="2016-11" db="EMBL/GenBank/DDBJ databases">
        <authorList>
            <person name="Jaros S."/>
            <person name="Januszkiewicz K."/>
            <person name="Wedrychowicz H."/>
        </authorList>
    </citation>
    <scope>NUCLEOTIDE SEQUENCE [LARGE SCALE GENOMIC DNA]</scope>
    <source>
        <strain evidence="3 4">DSM 15212</strain>
    </source>
</reference>
<dbReference type="EMBL" id="FRAG01000012">
    <property type="protein sequence ID" value="SHJ85955.1"/>
    <property type="molecule type" value="Genomic_DNA"/>
</dbReference>
<dbReference type="SMART" id="SM00257">
    <property type="entry name" value="LysM"/>
    <property type="match status" value="1"/>
</dbReference>
<evidence type="ECO:0000313" key="3">
    <source>
        <dbReference type="EMBL" id="SHJ85955.1"/>
    </source>
</evidence>
<feature type="chain" id="PRO_5009919590" evidence="1">
    <location>
        <begin position="23"/>
        <end position="313"/>
    </location>
</feature>
<dbReference type="STRING" id="1121301.SAMN02745912_01366"/>
<dbReference type="Gene3D" id="3.30.457.10">
    <property type="entry name" value="Copper amine oxidase-like, N-terminal domain"/>
    <property type="match status" value="2"/>
</dbReference>
<name>A0A1M6MR10_PARC5</name>
<dbReference type="InterPro" id="IPR036582">
    <property type="entry name" value="Mao_N_sf"/>
</dbReference>
<dbReference type="AlphaFoldDB" id="A0A1M6MR10"/>
<protein>
    <submittedName>
        <fullName evidence="3">LysM domain-containing protein</fullName>
    </submittedName>
</protein>
<dbReference type="InterPro" id="IPR042047">
    <property type="entry name" value="SleB_dom1"/>
</dbReference>
<dbReference type="CDD" id="cd00118">
    <property type="entry name" value="LysM"/>
    <property type="match status" value="1"/>
</dbReference>
<sequence length="313" mass="35565">MKKIICSILVASMFLTNTVSHANSFLMHTAKAGDSYFYISEKYNVTINELKALNEDSDDIIYEGSLVKVKPISKNITIKIDNITLQPDQSPYIENNRTFVPIRFIAEALNIDKILWDDSSKTATLMNNEKTIKLTLGSHIANVNGKDIKLDAPISIYKGRTYIPIRFISEIFDCIVSWDNSSSTVLIDTKSTYNEDLYWLSRIIEAEAQGEPFEGKLAVGNVVVNRKNSPNFPNTIKKVIFDTNYGYQYTPVLNGTIYNSPSWESIKAAKMVLAGNNNISNCLYFLNPRKSTNTWIIKNRTFYKSIGLHDFYR</sequence>
<proteinExistence type="predicted"/>
<keyword evidence="1" id="KW-0732">Signal</keyword>
<dbReference type="Gene3D" id="1.10.10.2520">
    <property type="entry name" value="Cell wall hydrolase SleB, domain 1"/>
    <property type="match status" value="1"/>
</dbReference>
<gene>
    <name evidence="3" type="ORF">SAMN02745912_01366</name>
</gene>
<keyword evidence="4" id="KW-1185">Reference proteome</keyword>